<keyword evidence="13" id="KW-0808">Transferase</keyword>
<comment type="function">
    <text evidence="11">Involved in protein N-glycosylation. Essential for the second step of the dolichol-linked oligosaccharide pathway. Anchors the catalytic subunit ALG13 to the ER.</text>
</comment>
<name>A0A0D2PXY0_HYPSF</name>
<evidence type="ECO:0000313" key="13">
    <source>
        <dbReference type="EMBL" id="KJA24260.1"/>
    </source>
</evidence>
<dbReference type="GO" id="GO:0004577">
    <property type="term" value="F:N-acetylglucosaminyldiphosphodolichol N-acetylglucosaminyltransferase activity"/>
    <property type="evidence" value="ECO:0007669"/>
    <property type="project" value="TreeGrafter"/>
</dbReference>
<dbReference type="GO" id="GO:0006488">
    <property type="term" value="P:dolichol-linked oligosaccharide biosynthetic process"/>
    <property type="evidence" value="ECO:0007669"/>
    <property type="project" value="InterPro"/>
</dbReference>
<dbReference type="InterPro" id="IPR013969">
    <property type="entry name" value="Oligosacch_biosynth_Alg14"/>
</dbReference>
<keyword evidence="6" id="KW-0812">Transmembrane</keyword>
<evidence type="ECO:0000256" key="1">
    <source>
        <dbReference type="ARBA" id="ARBA00004389"/>
    </source>
</evidence>
<dbReference type="GO" id="GO:0031965">
    <property type="term" value="C:nuclear membrane"/>
    <property type="evidence" value="ECO:0007669"/>
    <property type="project" value="UniProtKB-SubCell"/>
</dbReference>
<sequence length="225" mass="24740">MLLLVLFITLVLVALSIAFRIYTVLPKQATRRTNARHKADTYSVAVFLGSGGHTTEAITLLSALDPKRYTHRTYLVSQGDTLSAQKAVDLEVKFGSTPQNYDILIIPRARQVHQPLIATPLGALQSLLACVRYITLAPLYNKKRPTFADVLILNGPGTSFVVCLAVYINKFFGLPAPVIIYVETFARVSSLSLSGKLIRPLADRFLVQWPAGTGGEKLSSKQWLV</sequence>
<keyword evidence="12" id="KW-0732">Signal</keyword>
<protein>
    <recommendedName>
        <fullName evidence="5 11">UDP-N-acetylglucosamine transferase subunit ALG14</fullName>
    </recommendedName>
    <alternativeName>
        <fullName evidence="10 11">Asparagine-linked glycosylation protein 14</fullName>
    </alternativeName>
</protein>
<evidence type="ECO:0000256" key="11">
    <source>
        <dbReference type="RuleBase" id="RU362127"/>
    </source>
</evidence>
<evidence type="ECO:0000256" key="7">
    <source>
        <dbReference type="ARBA" id="ARBA00022824"/>
    </source>
</evidence>
<dbReference type="PANTHER" id="PTHR12154">
    <property type="entry name" value="GLYCOSYL TRANSFERASE-RELATED"/>
    <property type="match status" value="1"/>
</dbReference>
<evidence type="ECO:0000256" key="3">
    <source>
        <dbReference type="ARBA" id="ARBA00009731"/>
    </source>
</evidence>
<dbReference type="AlphaFoldDB" id="A0A0D2PXY0"/>
<comment type="similarity">
    <text evidence="3 11">Belongs to the ALG14 family.</text>
</comment>
<dbReference type="OMA" id="CRIVFIE"/>
<feature type="chain" id="PRO_5002249315" description="UDP-N-acetylglucosamine transferase subunit ALG14" evidence="12">
    <location>
        <begin position="19"/>
        <end position="225"/>
    </location>
</feature>
<evidence type="ECO:0000313" key="14">
    <source>
        <dbReference type="Proteomes" id="UP000054270"/>
    </source>
</evidence>
<dbReference type="OrthoDB" id="17098at2759"/>
<reference evidence="14" key="1">
    <citation type="submission" date="2014-04" db="EMBL/GenBank/DDBJ databases">
        <title>Evolutionary Origins and Diversification of the Mycorrhizal Mutualists.</title>
        <authorList>
            <consortium name="DOE Joint Genome Institute"/>
            <consortium name="Mycorrhizal Genomics Consortium"/>
            <person name="Kohler A."/>
            <person name="Kuo A."/>
            <person name="Nagy L.G."/>
            <person name="Floudas D."/>
            <person name="Copeland A."/>
            <person name="Barry K.W."/>
            <person name="Cichocki N."/>
            <person name="Veneault-Fourrey C."/>
            <person name="LaButti K."/>
            <person name="Lindquist E.A."/>
            <person name="Lipzen A."/>
            <person name="Lundell T."/>
            <person name="Morin E."/>
            <person name="Murat C."/>
            <person name="Riley R."/>
            <person name="Ohm R."/>
            <person name="Sun H."/>
            <person name="Tunlid A."/>
            <person name="Henrissat B."/>
            <person name="Grigoriev I.V."/>
            <person name="Hibbett D.S."/>
            <person name="Martin F."/>
        </authorList>
    </citation>
    <scope>NUCLEOTIDE SEQUENCE [LARGE SCALE GENOMIC DNA]</scope>
    <source>
        <strain evidence="14">FD-334 SS-4</strain>
    </source>
</reference>
<evidence type="ECO:0000256" key="5">
    <source>
        <dbReference type="ARBA" id="ARBA00017467"/>
    </source>
</evidence>
<proteinExistence type="inferred from homology"/>
<feature type="signal peptide" evidence="12">
    <location>
        <begin position="1"/>
        <end position="18"/>
    </location>
</feature>
<keyword evidence="9" id="KW-0472">Membrane</keyword>
<dbReference type="Proteomes" id="UP000054270">
    <property type="component" value="Unassembled WGS sequence"/>
</dbReference>
<comment type="subcellular location">
    <subcellularLocation>
        <location evidence="1 11">Endoplasmic reticulum membrane</location>
        <topology evidence="1 11">Single-pass membrane protein</topology>
    </subcellularLocation>
    <subcellularLocation>
        <location evidence="2">Nucleus membrane</location>
        <topology evidence="2">Single-pass membrane protein</topology>
    </subcellularLocation>
</comment>
<dbReference type="Gene3D" id="3.40.50.2000">
    <property type="entry name" value="Glycogen Phosphorylase B"/>
    <property type="match status" value="1"/>
</dbReference>
<keyword evidence="14" id="KW-1185">Reference proteome</keyword>
<keyword evidence="7 11" id="KW-0256">Endoplasmic reticulum</keyword>
<evidence type="ECO:0000256" key="9">
    <source>
        <dbReference type="ARBA" id="ARBA00023136"/>
    </source>
</evidence>
<evidence type="ECO:0000256" key="10">
    <source>
        <dbReference type="ARBA" id="ARBA00032062"/>
    </source>
</evidence>
<keyword evidence="8" id="KW-1133">Transmembrane helix</keyword>
<organism evidence="13 14">
    <name type="scientific">Hypholoma sublateritium (strain FD-334 SS-4)</name>
    <dbReference type="NCBI Taxonomy" id="945553"/>
    <lineage>
        <taxon>Eukaryota</taxon>
        <taxon>Fungi</taxon>
        <taxon>Dikarya</taxon>
        <taxon>Basidiomycota</taxon>
        <taxon>Agaricomycotina</taxon>
        <taxon>Agaricomycetes</taxon>
        <taxon>Agaricomycetidae</taxon>
        <taxon>Agaricales</taxon>
        <taxon>Agaricineae</taxon>
        <taxon>Strophariaceae</taxon>
        <taxon>Hypholoma</taxon>
    </lineage>
</organism>
<evidence type="ECO:0000256" key="6">
    <source>
        <dbReference type="ARBA" id="ARBA00022692"/>
    </source>
</evidence>
<evidence type="ECO:0000256" key="2">
    <source>
        <dbReference type="ARBA" id="ARBA00004590"/>
    </source>
</evidence>
<accession>A0A0D2PXY0</accession>
<dbReference type="STRING" id="945553.A0A0D2PXY0"/>
<gene>
    <name evidence="11" type="primary">ALG14</name>
    <name evidence="13" type="ORF">HYPSUDRAFT_184133</name>
</gene>
<evidence type="ECO:0000256" key="4">
    <source>
        <dbReference type="ARBA" id="ARBA00011335"/>
    </source>
</evidence>
<evidence type="ECO:0000256" key="12">
    <source>
        <dbReference type="SAM" id="SignalP"/>
    </source>
</evidence>
<dbReference type="EMBL" id="KN817538">
    <property type="protein sequence ID" value="KJA24260.1"/>
    <property type="molecule type" value="Genomic_DNA"/>
</dbReference>
<dbReference type="Pfam" id="PF08660">
    <property type="entry name" value="Alg14"/>
    <property type="match status" value="1"/>
</dbReference>
<evidence type="ECO:0000256" key="8">
    <source>
        <dbReference type="ARBA" id="ARBA00022989"/>
    </source>
</evidence>
<dbReference type="GO" id="GO:0043541">
    <property type="term" value="C:UDP-N-acetylglucosamine transferase complex"/>
    <property type="evidence" value="ECO:0007669"/>
    <property type="project" value="TreeGrafter"/>
</dbReference>
<comment type="subunit">
    <text evidence="4 11">Heterodimer with ALG13 to form a functional enzyme.</text>
</comment>
<dbReference type="PANTHER" id="PTHR12154:SF4">
    <property type="entry name" value="UDP-N-ACETYLGLUCOSAMINE TRANSFERASE SUBUNIT ALG14 HOMOLOG"/>
    <property type="match status" value="1"/>
</dbReference>